<organism evidence="2 3">
    <name type="scientific">Priestia iocasae</name>
    <dbReference type="NCBI Taxonomy" id="2291674"/>
    <lineage>
        <taxon>Bacteria</taxon>
        <taxon>Bacillati</taxon>
        <taxon>Bacillota</taxon>
        <taxon>Bacilli</taxon>
        <taxon>Bacillales</taxon>
        <taxon>Bacillaceae</taxon>
        <taxon>Priestia</taxon>
    </lineage>
</organism>
<feature type="transmembrane region" description="Helical" evidence="1">
    <location>
        <begin position="58"/>
        <end position="76"/>
    </location>
</feature>
<keyword evidence="1" id="KW-0472">Membrane</keyword>
<gene>
    <name evidence="2" type="ORF">JOC83_000319</name>
</gene>
<name>A0ABS2QQJ0_9BACI</name>
<dbReference type="RefSeq" id="WP_378912349.1">
    <property type="nucleotide sequence ID" value="NZ_JBHLXS010000002.1"/>
</dbReference>
<dbReference type="Proteomes" id="UP000809829">
    <property type="component" value="Unassembled WGS sequence"/>
</dbReference>
<evidence type="ECO:0008006" key="4">
    <source>
        <dbReference type="Google" id="ProtNLM"/>
    </source>
</evidence>
<dbReference type="EMBL" id="JAFBFC010000001">
    <property type="protein sequence ID" value="MBM7701493.1"/>
    <property type="molecule type" value="Genomic_DNA"/>
</dbReference>
<evidence type="ECO:0000313" key="2">
    <source>
        <dbReference type="EMBL" id="MBM7701493.1"/>
    </source>
</evidence>
<keyword evidence="3" id="KW-1185">Reference proteome</keyword>
<protein>
    <recommendedName>
        <fullName evidence="4">NADH dehydrogenase subunit 6</fullName>
    </recommendedName>
</protein>
<reference evidence="2 3" key="1">
    <citation type="submission" date="2021-01" db="EMBL/GenBank/DDBJ databases">
        <title>Genomic Encyclopedia of Type Strains, Phase IV (KMG-IV): sequencing the most valuable type-strain genomes for metagenomic binning, comparative biology and taxonomic classification.</title>
        <authorList>
            <person name="Goeker M."/>
        </authorList>
    </citation>
    <scope>NUCLEOTIDE SEQUENCE [LARGE SCALE GENOMIC DNA]</scope>
    <source>
        <strain evidence="2 3">DSM 104297</strain>
    </source>
</reference>
<proteinExistence type="predicted"/>
<evidence type="ECO:0000313" key="3">
    <source>
        <dbReference type="Proteomes" id="UP000809829"/>
    </source>
</evidence>
<feature type="transmembrane region" description="Helical" evidence="1">
    <location>
        <begin position="134"/>
        <end position="153"/>
    </location>
</feature>
<comment type="caution">
    <text evidence="2">The sequence shown here is derived from an EMBL/GenBank/DDBJ whole genome shotgun (WGS) entry which is preliminary data.</text>
</comment>
<evidence type="ECO:0000256" key="1">
    <source>
        <dbReference type="SAM" id="Phobius"/>
    </source>
</evidence>
<accession>A0ABS2QQJ0</accession>
<keyword evidence="1" id="KW-1133">Transmembrane helix</keyword>
<keyword evidence="1" id="KW-0812">Transmembrane</keyword>
<feature type="transmembrane region" description="Helical" evidence="1">
    <location>
        <begin position="82"/>
        <end position="102"/>
    </location>
</feature>
<feature type="transmembrane region" description="Helical" evidence="1">
    <location>
        <begin position="107"/>
        <end position="128"/>
    </location>
</feature>
<sequence>MQNLSQKNKVIVDEINLWKENKILPEHYCDYLLMLYTKGEGSEKAQNPRANVTFFNKIHLLFILLFLPFELLVIYFTELRFVLQMVLSSTLVLISFCSAIIYRKKMVFLHIGLTVSALLLFIQSYQMISHYFEASLLLIKGLIIVHCFIWFVIGKIFRLAYFWIASIIGIVIILLSFLL</sequence>
<feature type="transmembrane region" description="Helical" evidence="1">
    <location>
        <begin position="160"/>
        <end position="178"/>
    </location>
</feature>